<proteinExistence type="predicted"/>
<dbReference type="SMART" id="SM00530">
    <property type="entry name" value="HTH_XRE"/>
    <property type="match status" value="1"/>
</dbReference>
<dbReference type="CDD" id="cd00093">
    <property type="entry name" value="HTH_XRE"/>
    <property type="match status" value="1"/>
</dbReference>
<accession>A0ABU6JJB0</accession>
<name>A0ABU6JJB0_9BURK</name>
<sequence length="90" mass="9737">MAEKLPIGKSSDLLNSLPVTVTTVQDVGLAIQRTRKQQGLTQLDVAGLAGLGNRFVVELEKGKETVQMQKALDVIALLGLELVIRRKGEQ</sequence>
<dbReference type="Gene3D" id="1.10.260.40">
    <property type="entry name" value="lambda repressor-like DNA-binding domains"/>
    <property type="match status" value="1"/>
</dbReference>
<organism evidence="2 3">
    <name type="scientific">Noviherbaspirillum album</name>
    <dbReference type="NCBI Taxonomy" id="3080276"/>
    <lineage>
        <taxon>Bacteria</taxon>
        <taxon>Pseudomonadati</taxon>
        <taxon>Pseudomonadota</taxon>
        <taxon>Betaproteobacteria</taxon>
        <taxon>Burkholderiales</taxon>
        <taxon>Oxalobacteraceae</taxon>
        <taxon>Noviherbaspirillum</taxon>
    </lineage>
</organism>
<protein>
    <submittedName>
        <fullName evidence="2">Helix-turn-helix domain-containing protein</fullName>
    </submittedName>
</protein>
<gene>
    <name evidence="2" type="ORF">RY831_30625</name>
</gene>
<evidence type="ECO:0000313" key="3">
    <source>
        <dbReference type="Proteomes" id="UP001352263"/>
    </source>
</evidence>
<dbReference type="Proteomes" id="UP001352263">
    <property type="component" value="Unassembled WGS sequence"/>
</dbReference>
<dbReference type="EMBL" id="JAWIIV010000056">
    <property type="protein sequence ID" value="MEC4723498.1"/>
    <property type="molecule type" value="Genomic_DNA"/>
</dbReference>
<dbReference type="RefSeq" id="WP_326510111.1">
    <property type="nucleotide sequence ID" value="NZ_JAWIIV010000056.1"/>
</dbReference>
<dbReference type="InterPro" id="IPR001387">
    <property type="entry name" value="Cro/C1-type_HTH"/>
</dbReference>
<dbReference type="SUPFAM" id="SSF47413">
    <property type="entry name" value="lambda repressor-like DNA-binding domains"/>
    <property type="match status" value="1"/>
</dbReference>
<evidence type="ECO:0000313" key="2">
    <source>
        <dbReference type="EMBL" id="MEC4723498.1"/>
    </source>
</evidence>
<dbReference type="PROSITE" id="PS50943">
    <property type="entry name" value="HTH_CROC1"/>
    <property type="match status" value="1"/>
</dbReference>
<evidence type="ECO:0000259" key="1">
    <source>
        <dbReference type="PROSITE" id="PS50943"/>
    </source>
</evidence>
<feature type="domain" description="HTH cro/C1-type" evidence="1">
    <location>
        <begin position="31"/>
        <end position="85"/>
    </location>
</feature>
<dbReference type="InterPro" id="IPR010982">
    <property type="entry name" value="Lambda_DNA-bd_dom_sf"/>
</dbReference>
<reference evidence="2 3" key="1">
    <citation type="submission" date="2023-10" db="EMBL/GenBank/DDBJ databases">
        <title>Noviherbaspirillum sp. CPCC 100848 genome assembly.</title>
        <authorList>
            <person name="Li X.Y."/>
            <person name="Fang X.M."/>
        </authorList>
    </citation>
    <scope>NUCLEOTIDE SEQUENCE [LARGE SCALE GENOMIC DNA]</scope>
    <source>
        <strain evidence="2 3">CPCC 100848</strain>
    </source>
</reference>
<dbReference type="Pfam" id="PF01381">
    <property type="entry name" value="HTH_3"/>
    <property type="match status" value="1"/>
</dbReference>
<comment type="caution">
    <text evidence="2">The sequence shown here is derived from an EMBL/GenBank/DDBJ whole genome shotgun (WGS) entry which is preliminary data.</text>
</comment>
<keyword evidence="3" id="KW-1185">Reference proteome</keyword>